<dbReference type="GO" id="GO:0009103">
    <property type="term" value="P:lipopolysaccharide biosynthetic process"/>
    <property type="evidence" value="ECO:0007669"/>
    <property type="project" value="UniProtKB-ARBA"/>
</dbReference>
<feature type="transmembrane region" description="Helical" evidence="8">
    <location>
        <begin position="338"/>
        <end position="358"/>
    </location>
</feature>
<evidence type="ECO:0000313" key="11">
    <source>
        <dbReference type="Proteomes" id="UP000294581"/>
    </source>
</evidence>
<dbReference type="GO" id="GO:0005886">
    <property type="term" value="C:plasma membrane"/>
    <property type="evidence" value="ECO:0007669"/>
    <property type="project" value="UniProtKB-SubCell"/>
</dbReference>
<keyword evidence="5 8" id="KW-0812">Transmembrane</keyword>
<comment type="caution">
    <text evidence="10">The sequence shown here is derived from an EMBL/GenBank/DDBJ whole genome shotgun (WGS) entry which is preliminary data.</text>
</comment>
<evidence type="ECO:0000256" key="2">
    <source>
        <dbReference type="ARBA" id="ARBA00022475"/>
    </source>
</evidence>
<comment type="subcellular location">
    <subcellularLocation>
        <location evidence="1">Cell membrane</location>
        <topology evidence="1">Multi-pass membrane protein</topology>
    </subcellularLocation>
</comment>
<evidence type="ECO:0000313" key="10">
    <source>
        <dbReference type="EMBL" id="TDY49610.1"/>
    </source>
</evidence>
<dbReference type="Pfam" id="PF13231">
    <property type="entry name" value="PMT_2"/>
    <property type="match status" value="1"/>
</dbReference>
<evidence type="ECO:0000256" key="8">
    <source>
        <dbReference type="SAM" id="Phobius"/>
    </source>
</evidence>
<name>A0A4R8LQ17_9BACL</name>
<keyword evidence="4 10" id="KW-0808">Transferase</keyword>
<gene>
    <name evidence="10" type="ORF">C7445_104121</name>
</gene>
<keyword evidence="11" id="KW-1185">Reference proteome</keyword>
<dbReference type="AlphaFoldDB" id="A0A4R8LQ17"/>
<evidence type="ECO:0000259" key="9">
    <source>
        <dbReference type="Pfam" id="PF13231"/>
    </source>
</evidence>
<dbReference type="PANTHER" id="PTHR33908">
    <property type="entry name" value="MANNOSYLTRANSFERASE YKCB-RELATED"/>
    <property type="match status" value="1"/>
</dbReference>
<feature type="transmembrane region" description="Helical" evidence="8">
    <location>
        <begin position="85"/>
        <end position="106"/>
    </location>
</feature>
<keyword evidence="2" id="KW-1003">Cell membrane</keyword>
<evidence type="ECO:0000256" key="5">
    <source>
        <dbReference type="ARBA" id="ARBA00022692"/>
    </source>
</evidence>
<proteinExistence type="predicted"/>
<feature type="transmembrane region" description="Helical" evidence="8">
    <location>
        <begin position="211"/>
        <end position="231"/>
    </location>
</feature>
<feature type="transmembrane region" description="Helical" evidence="8">
    <location>
        <begin position="370"/>
        <end position="389"/>
    </location>
</feature>
<evidence type="ECO:0000256" key="7">
    <source>
        <dbReference type="ARBA" id="ARBA00023136"/>
    </source>
</evidence>
<accession>A0A4R8LQ17</accession>
<feature type="domain" description="Glycosyltransferase RgtA/B/C/D-like" evidence="9">
    <location>
        <begin position="67"/>
        <end position="220"/>
    </location>
</feature>
<organism evidence="10 11">
    <name type="scientific">Alicyclobacillus sacchari</name>
    <dbReference type="NCBI Taxonomy" id="392010"/>
    <lineage>
        <taxon>Bacteria</taxon>
        <taxon>Bacillati</taxon>
        <taxon>Bacillota</taxon>
        <taxon>Bacilli</taxon>
        <taxon>Bacillales</taxon>
        <taxon>Alicyclobacillaceae</taxon>
        <taxon>Alicyclobacillus</taxon>
    </lineage>
</organism>
<keyword evidence="6 8" id="KW-1133">Transmembrane helix</keyword>
<dbReference type="InterPro" id="IPR050297">
    <property type="entry name" value="LipidA_mod_glycosyltrf_83"/>
</dbReference>
<evidence type="ECO:0000256" key="1">
    <source>
        <dbReference type="ARBA" id="ARBA00004651"/>
    </source>
</evidence>
<dbReference type="RefSeq" id="WP_243834980.1">
    <property type="nucleotide sequence ID" value="NZ_SORF01000004.1"/>
</dbReference>
<dbReference type="GO" id="GO:0016763">
    <property type="term" value="F:pentosyltransferase activity"/>
    <property type="evidence" value="ECO:0007669"/>
    <property type="project" value="TreeGrafter"/>
</dbReference>
<dbReference type="Proteomes" id="UP000294581">
    <property type="component" value="Unassembled WGS sequence"/>
</dbReference>
<reference evidence="10 11" key="1">
    <citation type="submission" date="2019-03" db="EMBL/GenBank/DDBJ databases">
        <title>Genomic Encyclopedia of Type Strains, Phase IV (KMG-IV): sequencing the most valuable type-strain genomes for metagenomic binning, comparative biology and taxonomic classification.</title>
        <authorList>
            <person name="Goeker M."/>
        </authorList>
    </citation>
    <scope>NUCLEOTIDE SEQUENCE [LARGE SCALE GENOMIC DNA]</scope>
    <source>
        <strain evidence="10 11">DSM 17974</strain>
    </source>
</reference>
<dbReference type="InterPro" id="IPR038731">
    <property type="entry name" value="RgtA/B/C-like"/>
</dbReference>
<evidence type="ECO:0000256" key="4">
    <source>
        <dbReference type="ARBA" id="ARBA00022679"/>
    </source>
</evidence>
<sequence>MKQYPMQGREKTAVLIVLAANIVLRFIWIALMHPAQEADFQWYYDHAVELASNQGYNWFGQPTAYWPIGWPLFLSLIFRTTGPSVAVGLIVNALLSTLIVWLIYLLTRRLFQSHAYALAAAICYSLLPSQVVWNSVLGSEELFTTLLLISLYLYLRADRTRALSLGVAIAGIALGFAVDVRPIPLAFPLFVFLYELVSGQSGKFTKRLWPAISRAVTLFVSMLISVLPVTIRNRITMHHWVLVSTNGGTNLFQGIHTNGGYWWSYNPYVNPLLNIHNEVHKNAVGEHVAIHYIEHHLGRTIINGFIKIWDLYKDDLNANWYTFRASPHVANWLHPMDAVLTTGYFLFMVPASIGLIYFWARRITGWRQAWLLFAFLFYNTCFFFFFPAWDRFRYPLMPLFAVFAGVGLVSIWKEMQTTQAQ</sequence>
<dbReference type="EMBL" id="SORF01000004">
    <property type="protein sequence ID" value="TDY49610.1"/>
    <property type="molecule type" value="Genomic_DNA"/>
</dbReference>
<feature type="transmembrane region" description="Helical" evidence="8">
    <location>
        <begin position="12"/>
        <end position="31"/>
    </location>
</feature>
<feature type="transmembrane region" description="Helical" evidence="8">
    <location>
        <begin position="162"/>
        <end position="177"/>
    </location>
</feature>
<protein>
    <submittedName>
        <fullName evidence="10">Dolichyl-phosphate-mannose-protein mannosyltransferase</fullName>
    </submittedName>
</protein>
<feature type="transmembrane region" description="Helical" evidence="8">
    <location>
        <begin position="395"/>
        <end position="412"/>
    </location>
</feature>
<feature type="transmembrane region" description="Helical" evidence="8">
    <location>
        <begin position="113"/>
        <end position="131"/>
    </location>
</feature>
<keyword evidence="3 10" id="KW-0328">Glycosyltransferase</keyword>
<evidence type="ECO:0000256" key="6">
    <source>
        <dbReference type="ARBA" id="ARBA00022989"/>
    </source>
</evidence>
<evidence type="ECO:0000256" key="3">
    <source>
        <dbReference type="ARBA" id="ARBA00022676"/>
    </source>
</evidence>
<keyword evidence="7 8" id="KW-0472">Membrane</keyword>
<feature type="transmembrane region" description="Helical" evidence="8">
    <location>
        <begin position="137"/>
        <end position="155"/>
    </location>
</feature>
<dbReference type="PANTHER" id="PTHR33908:SF11">
    <property type="entry name" value="MEMBRANE PROTEIN"/>
    <property type="match status" value="1"/>
</dbReference>